<dbReference type="Pfam" id="PF00535">
    <property type="entry name" value="Glycos_transf_2"/>
    <property type="match status" value="1"/>
</dbReference>
<evidence type="ECO:0000256" key="2">
    <source>
        <dbReference type="ARBA" id="ARBA00022676"/>
    </source>
</evidence>
<evidence type="ECO:0000313" key="7">
    <source>
        <dbReference type="EMBL" id="CAB4198577.1"/>
    </source>
</evidence>
<keyword evidence="2" id="KW-0328">Glycosyltransferase</keyword>
<organism evidence="7">
    <name type="scientific">uncultured Caudovirales phage</name>
    <dbReference type="NCBI Taxonomy" id="2100421"/>
    <lineage>
        <taxon>Viruses</taxon>
        <taxon>Duplodnaviria</taxon>
        <taxon>Heunggongvirae</taxon>
        <taxon>Uroviricota</taxon>
        <taxon>Caudoviricetes</taxon>
        <taxon>Peduoviridae</taxon>
        <taxon>Maltschvirus</taxon>
        <taxon>Maltschvirus maltsch</taxon>
    </lineage>
</organism>
<feature type="domain" description="Glycosyltransferase 2-like" evidence="4">
    <location>
        <begin position="16"/>
        <end position="136"/>
    </location>
</feature>
<name>A0A6J5RW63_9CAUD</name>
<keyword evidence="3 7" id="KW-0808">Transferase</keyword>
<dbReference type="PANTHER" id="PTHR43179:SF12">
    <property type="entry name" value="GALACTOFURANOSYLTRANSFERASE GLFT2"/>
    <property type="match status" value="1"/>
</dbReference>
<evidence type="ECO:0000256" key="3">
    <source>
        <dbReference type="ARBA" id="ARBA00022679"/>
    </source>
</evidence>
<accession>A0A6J5RW63</accession>
<proteinExistence type="inferred from homology"/>
<dbReference type="EMBL" id="LR797270">
    <property type="protein sequence ID" value="CAB4198577.1"/>
    <property type="molecule type" value="Genomic_DNA"/>
</dbReference>
<dbReference type="InterPro" id="IPR029044">
    <property type="entry name" value="Nucleotide-diphossugar_trans"/>
</dbReference>
<dbReference type="Gene3D" id="3.90.550.10">
    <property type="entry name" value="Spore Coat Polysaccharide Biosynthesis Protein SpsA, Chain A"/>
    <property type="match status" value="1"/>
</dbReference>
<sequence length="291" mass="34072">MNLDKPDHHMKSKLTFCISTYNNLPYLKLAIDSVRKNSYYKDAPFIIHAENCDDGTNEWLMENHLKYNLQIYIQSNELPMGIGGGMNFCAEHVKTEYIMFLHSDFYVTSNWDKELMESFEKYPLEKLWVNSWRVEPEMFHGSATTPGNVVVPKDTFGEYYYNFNADFFDLWATDFTTMNPNIEIPRGLGVSCLIRKSDWDEIGGNDPRFAPTSWDDHDLFLRMRQSNFKFITVSNSLIYHFGARGSHRLEENNNQSSDRQMLAEQKNAQKFYDKWGGMPKFDEYGQIIGLQ</sequence>
<reference evidence="7" key="1">
    <citation type="submission" date="2020-05" db="EMBL/GenBank/DDBJ databases">
        <authorList>
            <person name="Chiriac C."/>
            <person name="Salcher M."/>
            <person name="Ghai R."/>
            <person name="Kavagutti S V."/>
        </authorList>
    </citation>
    <scope>NUCLEOTIDE SEQUENCE</scope>
</reference>
<dbReference type="PANTHER" id="PTHR43179">
    <property type="entry name" value="RHAMNOSYLTRANSFERASE WBBL"/>
    <property type="match status" value="1"/>
</dbReference>
<protein>
    <submittedName>
        <fullName evidence="7">COG1216 Predicted glycosyltransferases</fullName>
    </submittedName>
</protein>
<dbReference type="GO" id="GO:0016757">
    <property type="term" value="F:glycosyltransferase activity"/>
    <property type="evidence" value="ECO:0007669"/>
    <property type="project" value="UniProtKB-KW"/>
</dbReference>
<comment type="similarity">
    <text evidence="1">Belongs to the glycosyltransferase 2 family.</text>
</comment>
<dbReference type="EMBL" id="LR796625">
    <property type="protein sequence ID" value="CAB4155292.1"/>
    <property type="molecule type" value="Genomic_DNA"/>
</dbReference>
<evidence type="ECO:0000313" key="5">
    <source>
        <dbReference type="EMBL" id="CAB4155292.1"/>
    </source>
</evidence>
<dbReference type="InterPro" id="IPR001173">
    <property type="entry name" value="Glyco_trans_2-like"/>
</dbReference>
<dbReference type="EMBL" id="LR796859">
    <property type="protein sequence ID" value="CAB4170521.1"/>
    <property type="molecule type" value="Genomic_DNA"/>
</dbReference>
<evidence type="ECO:0000259" key="4">
    <source>
        <dbReference type="Pfam" id="PF00535"/>
    </source>
</evidence>
<evidence type="ECO:0000256" key="1">
    <source>
        <dbReference type="ARBA" id="ARBA00006739"/>
    </source>
</evidence>
<dbReference type="SUPFAM" id="SSF53448">
    <property type="entry name" value="Nucleotide-diphospho-sugar transferases"/>
    <property type="match status" value="1"/>
</dbReference>
<gene>
    <name evidence="7" type="ORF">UFOVP1307_159</name>
    <name evidence="5" type="ORF">UFOVP651_187</name>
    <name evidence="6" type="ORF">UFOVP902_43</name>
</gene>
<evidence type="ECO:0000313" key="6">
    <source>
        <dbReference type="EMBL" id="CAB4170521.1"/>
    </source>
</evidence>